<name>A0AAE1PHV5_9EUCA</name>
<feature type="compositionally biased region" description="Gly residues" evidence="1">
    <location>
        <begin position="973"/>
        <end position="983"/>
    </location>
</feature>
<feature type="compositionally biased region" description="Pro residues" evidence="1">
    <location>
        <begin position="150"/>
        <end position="170"/>
    </location>
</feature>
<keyword evidence="2" id="KW-0732">Signal</keyword>
<feature type="compositionally biased region" description="Low complexity" evidence="1">
    <location>
        <begin position="356"/>
        <end position="367"/>
    </location>
</feature>
<feature type="compositionally biased region" description="Basic and acidic residues" evidence="1">
    <location>
        <begin position="1143"/>
        <end position="1157"/>
    </location>
</feature>
<feature type="compositionally biased region" description="Low complexity" evidence="1">
    <location>
        <begin position="1177"/>
        <end position="1192"/>
    </location>
</feature>
<feature type="region of interest" description="Disordered" evidence="1">
    <location>
        <begin position="1312"/>
        <end position="1435"/>
    </location>
</feature>
<feature type="compositionally biased region" description="Polar residues" evidence="1">
    <location>
        <begin position="477"/>
        <end position="516"/>
    </location>
</feature>
<evidence type="ECO:0000256" key="1">
    <source>
        <dbReference type="SAM" id="MobiDB-lite"/>
    </source>
</evidence>
<feature type="chain" id="PRO_5042189805" evidence="2">
    <location>
        <begin position="18"/>
        <end position="1493"/>
    </location>
</feature>
<accession>A0AAE1PHV5</accession>
<feature type="compositionally biased region" description="Polar residues" evidence="1">
    <location>
        <begin position="1085"/>
        <end position="1098"/>
    </location>
</feature>
<feature type="compositionally biased region" description="Polar residues" evidence="1">
    <location>
        <begin position="742"/>
        <end position="751"/>
    </location>
</feature>
<evidence type="ECO:0000313" key="4">
    <source>
        <dbReference type="Proteomes" id="UP001292094"/>
    </source>
</evidence>
<feature type="compositionally biased region" description="Polar residues" evidence="1">
    <location>
        <begin position="550"/>
        <end position="582"/>
    </location>
</feature>
<feature type="compositionally biased region" description="Low complexity" evidence="1">
    <location>
        <begin position="517"/>
        <end position="529"/>
    </location>
</feature>
<organism evidence="3 4">
    <name type="scientific">Petrolisthes manimaculis</name>
    <dbReference type="NCBI Taxonomy" id="1843537"/>
    <lineage>
        <taxon>Eukaryota</taxon>
        <taxon>Metazoa</taxon>
        <taxon>Ecdysozoa</taxon>
        <taxon>Arthropoda</taxon>
        <taxon>Crustacea</taxon>
        <taxon>Multicrustacea</taxon>
        <taxon>Malacostraca</taxon>
        <taxon>Eumalacostraca</taxon>
        <taxon>Eucarida</taxon>
        <taxon>Decapoda</taxon>
        <taxon>Pleocyemata</taxon>
        <taxon>Anomura</taxon>
        <taxon>Galatheoidea</taxon>
        <taxon>Porcellanidae</taxon>
        <taxon>Petrolisthes</taxon>
    </lineage>
</organism>
<gene>
    <name evidence="3" type="ORF">Pmani_020718</name>
</gene>
<feature type="compositionally biased region" description="Polar residues" evidence="1">
    <location>
        <begin position="172"/>
        <end position="181"/>
    </location>
</feature>
<feature type="region of interest" description="Disordered" evidence="1">
    <location>
        <begin position="253"/>
        <end position="310"/>
    </location>
</feature>
<feature type="signal peptide" evidence="2">
    <location>
        <begin position="1"/>
        <end position="17"/>
    </location>
</feature>
<comment type="caution">
    <text evidence="3">The sequence shown here is derived from an EMBL/GenBank/DDBJ whole genome shotgun (WGS) entry which is preliminary data.</text>
</comment>
<proteinExistence type="predicted"/>
<feature type="compositionally biased region" description="Basic and acidic residues" evidence="1">
    <location>
        <begin position="1328"/>
        <end position="1378"/>
    </location>
</feature>
<feature type="compositionally biased region" description="Polar residues" evidence="1">
    <location>
        <begin position="1312"/>
        <end position="1327"/>
    </location>
</feature>
<dbReference type="Proteomes" id="UP001292094">
    <property type="component" value="Unassembled WGS sequence"/>
</dbReference>
<feature type="region of interest" description="Disordered" evidence="1">
    <location>
        <begin position="896"/>
        <end position="1000"/>
    </location>
</feature>
<feature type="compositionally biased region" description="Gly residues" evidence="1">
    <location>
        <begin position="946"/>
        <end position="965"/>
    </location>
</feature>
<feature type="region of interest" description="Disordered" evidence="1">
    <location>
        <begin position="1025"/>
        <end position="1300"/>
    </location>
</feature>
<feature type="compositionally biased region" description="Pro residues" evidence="1">
    <location>
        <begin position="213"/>
        <end position="223"/>
    </location>
</feature>
<feature type="region of interest" description="Disordered" evidence="1">
    <location>
        <begin position="684"/>
        <end position="777"/>
    </location>
</feature>
<feature type="compositionally biased region" description="Polar residues" evidence="1">
    <location>
        <begin position="253"/>
        <end position="269"/>
    </location>
</feature>
<feature type="compositionally biased region" description="Basic and acidic residues" evidence="1">
    <location>
        <begin position="1386"/>
        <end position="1409"/>
    </location>
</feature>
<feature type="compositionally biased region" description="Polar residues" evidence="1">
    <location>
        <begin position="697"/>
        <end position="712"/>
    </location>
</feature>
<dbReference type="EMBL" id="JAWZYT010001992">
    <property type="protein sequence ID" value="KAK4307574.1"/>
    <property type="molecule type" value="Genomic_DNA"/>
</dbReference>
<feature type="compositionally biased region" description="Pro residues" evidence="1">
    <location>
        <begin position="424"/>
        <end position="438"/>
    </location>
</feature>
<reference evidence="3" key="1">
    <citation type="submission" date="2023-11" db="EMBL/GenBank/DDBJ databases">
        <title>Genome assemblies of two species of porcelain crab, Petrolisthes cinctipes and Petrolisthes manimaculis (Anomura: Porcellanidae).</title>
        <authorList>
            <person name="Angst P."/>
        </authorList>
    </citation>
    <scope>NUCLEOTIDE SEQUENCE</scope>
    <source>
        <strain evidence="3">PB745_02</strain>
        <tissue evidence="3">Gill</tissue>
    </source>
</reference>
<keyword evidence="4" id="KW-1185">Reference proteome</keyword>
<evidence type="ECO:0000313" key="3">
    <source>
        <dbReference type="EMBL" id="KAK4307574.1"/>
    </source>
</evidence>
<evidence type="ECO:0000256" key="2">
    <source>
        <dbReference type="SAM" id="SignalP"/>
    </source>
</evidence>
<feature type="compositionally biased region" description="Polar residues" evidence="1">
    <location>
        <begin position="1237"/>
        <end position="1256"/>
    </location>
</feature>
<feature type="compositionally biased region" description="Basic and acidic residues" evidence="1">
    <location>
        <begin position="1111"/>
        <end position="1121"/>
    </location>
</feature>
<feature type="region of interest" description="Disordered" evidence="1">
    <location>
        <begin position="138"/>
        <end position="240"/>
    </location>
</feature>
<feature type="compositionally biased region" description="Basic and acidic residues" evidence="1">
    <location>
        <begin position="1264"/>
        <end position="1277"/>
    </location>
</feature>
<sequence length="1493" mass="162766">MFLTILLCLSVSVSVVGQHLSRVPIAQVVITNPGERGLIPAQPFWPPTFSISSTPAIHRRATTQPPSLPQRPHAYTHTDAHLNEVESGVVVLDHGYREAEANADQQLPPVVLNALKKIRTRTDPPSVVIFVDELRSQAEGDGGQKEGQLPPLPQVPPSPQLPPPPPPPPRLITSTTRGSQGKKSDFRDEPSTLAIQGHTLLVENNNQRRRPQLLPPPPPPRTPRPQSSIYPTRVSLTKRPGVKEVGLSTLAIQGQTQTQQNPLTSSLGSISLPRPKEPNVSSDPVVPNTRVPLKNLGGINTRDEGGPGQVRDEEIQVKDIQDKDEGVVPTRPSITGPVVRSKGTVVSQVIEEALRNSNVNSQSSQNVPRDPTRPIQNPNFENNPFTSSQDQTEPNLSVQQTSEFLQQSSSGINKPQDIYTSTVAPPPRRITTPIPPPHFSVFPQHNIRTVSDARSGSRKPSYSSSTVEGEEGKLDQSIPQQRIPQRYLTPTHTPQTSNNGYLPSTPVNQPSSTGYLPSSPTQQQPQPTSGYLPTNPTKRPPNSGYLPSVPINQTPSSGYLPSTPNQQPSTSGYLPSIQSRPPSQAARPVGPSPGGQVRAPQPEPVPLYIQQLVPPYPSSPPATVLPERTRGGQVKYRLQSHDIRFSTPSQQQQAPKSVSQSGTDEEYYYDDYYYYYYDYEDDAAGGENVASRPPVTRPTSAVPSLSTTTSGTRKIITPPPAYFRRRRPTTPPPGYSQRRTTRPSPQSTNTEEGTESGYLPLPPSTSPQSLSLNTLPASTDIPLTSHLHTDSPHLVTLYSTPTQVPLTPSPLDPLFKKPPQHSVNTDEENNGYIPPPKDTVYHIDTQFTPPNKEFSYIPVAPEPTPTTTTTMVKGRFQTLPPGKGDDSEEVDGIIVSNREPPPSIFPASGYGSGRVNVSPPVNINTQELGGGVSDGPTPPINTSPGSGYGSGGTTRPGAPGSGYGSGRTRPGAPGSGYGSGGGTQPSSSPGGSGYTGGSRFIPSAQVEVGTIVGNGQQLTVRVPLEDLTRYQLSQRGKSRVTKPKQPVYFPPSLPRQQTTSEPQVDLPLDKPLPRNDVVGIVLDTEFQTDNNTSDSATQRDNEEDTISEISLPRREGDRVPSIKDIPQTATQQTPPHIVNPSLNHEDSEIQGDGRRLSDSSIAEDVINQDGPRSVFHNPSDNPSDDNVNISNNEGNNKGLANIEKTPSGTIDELTTREDTQFSDSLVPEFKPSLPDQILNNGRQFSPPQQTSLSKEVSQAPPGRKPQETRGTDTRVPPERSPALHTSQFKREARYPSGGKNFARLPLVGFTGEQVNNGRNTNILSTQEKSPEANEETSHSRADDIPHSRDDIPGSRDRLLWTPYTRDRTLTNFHSREQTSHTTETTPHNRESTQHHLTPRERTTHNREKPPPWAPYTRARSLQNPGRGGRTSYPSYTTTRRLDQDVEDLVIVEEEEEDLSYPRVSLPPSSPALWGRPFFVQGREQLGPFVMSSF</sequence>
<protein>
    <submittedName>
        <fullName evidence="3">Uncharacterized protein</fullName>
    </submittedName>
</protein>
<feature type="compositionally biased region" description="Polar residues" evidence="1">
    <location>
        <begin position="374"/>
        <end position="423"/>
    </location>
</feature>
<feature type="compositionally biased region" description="Low complexity" evidence="1">
    <location>
        <begin position="766"/>
        <end position="776"/>
    </location>
</feature>
<feature type="region of interest" description="Disordered" evidence="1">
    <location>
        <begin position="356"/>
        <end position="664"/>
    </location>
</feature>
<feature type="compositionally biased region" description="Basic and acidic residues" evidence="1">
    <location>
        <begin position="301"/>
        <end position="310"/>
    </location>
</feature>
<feature type="compositionally biased region" description="Polar residues" evidence="1">
    <location>
        <begin position="646"/>
        <end position="662"/>
    </location>
</feature>